<evidence type="ECO:0000256" key="15">
    <source>
        <dbReference type="SAM" id="MobiDB-lite"/>
    </source>
</evidence>
<dbReference type="InterPro" id="IPR004358">
    <property type="entry name" value="Sig_transdc_His_kin-like_C"/>
</dbReference>
<dbReference type="PROSITE" id="PS50109">
    <property type="entry name" value="HIS_KIN"/>
    <property type="match status" value="1"/>
</dbReference>
<dbReference type="InterPro" id="IPR003594">
    <property type="entry name" value="HATPase_dom"/>
</dbReference>
<keyword evidence="12" id="KW-0902">Two-component regulatory system</keyword>
<dbReference type="PROSITE" id="PS50885">
    <property type="entry name" value="HAMP"/>
    <property type="match status" value="1"/>
</dbReference>
<keyword evidence="5" id="KW-0597">Phosphoprotein</keyword>
<dbReference type="InterPro" id="IPR003661">
    <property type="entry name" value="HisK_dim/P_dom"/>
</dbReference>
<dbReference type="InterPro" id="IPR047669">
    <property type="entry name" value="MtrAB_MtrB"/>
</dbReference>
<feature type="compositionally biased region" description="Polar residues" evidence="15">
    <location>
        <begin position="9"/>
        <end position="19"/>
    </location>
</feature>
<comment type="caution">
    <text evidence="19">The sequence shown here is derived from an EMBL/GenBank/DDBJ whole genome shotgun (WGS) entry which is preliminary data.</text>
</comment>
<accession>A0A853CE15</accession>
<evidence type="ECO:0000256" key="11">
    <source>
        <dbReference type="ARBA" id="ARBA00022989"/>
    </source>
</evidence>
<comment type="catalytic activity">
    <reaction evidence="1">
        <text>ATP + protein L-histidine = ADP + protein N-phospho-L-histidine.</text>
        <dbReference type="EC" id="2.7.13.3"/>
    </reaction>
</comment>
<dbReference type="EMBL" id="JACBZT010000001">
    <property type="protein sequence ID" value="NYJ04598.1"/>
    <property type="molecule type" value="Genomic_DNA"/>
</dbReference>
<keyword evidence="13 16" id="KW-0472">Membrane</keyword>
<dbReference type="CDD" id="cd06225">
    <property type="entry name" value="HAMP"/>
    <property type="match status" value="1"/>
</dbReference>
<evidence type="ECO:0000256" key="4">
    <source>
        <dbReference type="ARBA" id="ARBA00022475"/>
    </source>
</evidence>
<dbReference type="FunFam" id="3.30.565.10:FF:000013">
    <property type="entry name" value="Two-component sensor histidine kinase"/>
    <property type="match status" value="1"/>
</dbReference>
<evidence type="ECO:0000256" key="9">
    <source>
        <dbReference type="ARBA" id="ARBA00022777"/>
    </source>
</evidence>
<evidence type="ECO:0000313" key="20">
    <source>
        <dbReference type="Proteomes" id="UP000541969"/>
    </source>
</evidence>
<dbReference type="PRINTS" id="PR00344">
    <property type="entry name" value="BCTRLSENSOR"/>
</dbReference>
<evidence type="ECO:0000256" key="12">
    <source>
        <dbReference type="ARBA" id="ARBA00023012"/>
    </source>
</evidence>
<dbReference type="SUPFAM" id="SSF55874">
    <property type="entry name" value="ATPase domain of HSP90 chaperone/DNA topoisomerase II/histidine kinase"/>
    <property type="match status" value="1"/>
</dbReference>
<dbReference type="Proteomes" id="UP000541969">
    <property type="component" value="Unassembled WGS sequence"/>
</dbReference>
<evidence type="ECO:0000256" key="5">
    <source>
        <dbReference type="ARBA" id="ARBA00022553"/>
    </source>
</evidence>
<dbReference type="SUPFAM" id="SSF158472">
    <property type="entry name" value="HAMP domain-like"/>
    <property type="match status" value="1"/>
</dbReference>
<dbReference type="Gene3D" id="3.30.565.10">
    <property type="entry name" value="Histidine kinase-like ATPase, C-terminal domain"/>
    <property type="match status" value="1"/>
</dbReference>
<keyword evidence="4" id="KW-1003">Cell membrane</keyword>
<keyword evidence="6 19" id="KW-0808">Transferase</keyword>
<dbReference type="Pfam" id="PF00512">
    <property type="entry name" value="HisKA"/>
    <property type="match status" value="1"/>
</dbReference>
<feature type="compositionally biased region" description="Basic and acidic residues" evidence="15">
    <location>
        <begin position="52"/>
        <end position="66"/>
    </location>
</feature>
<evidence type="ECO:0000313" key="19">
    <source>
        <dbReference type="EMBL" id="NYJ04598.1"/>
    </source>
</evidence>
<dbReference type="NCBIfam" id="NF040691">
    <property type="entry name" value="MtrAB_MtrB"/>
    <property type="match status" value="1"/>
</dbReference>
<dbReference type="PANTHER" id="PTHR43547">
    <property type="entry name" value="TWO-COMPONENT HISTIDINE KINASE"/>
    <property type="match status" value="1"/>
</dbReference>
<dbReference type="FunFam" id="1.10.287.130:FF:000010">
    <property type="entry name" value="Two-component sensor histidine kinase"/>
    <property type="match status" value="1"/>
</dbReference>
<dbReference type="AlphaFoldDB" id="A0A853CE15"/>
<dbReference type="SMART" id="SM00387">
    <property type="entry name" value="HATPase_c"/>
    <property type="match status" value="1"/>
</dbReference>
<evidence type="ECO:0000259" key="17">
    <source>
        <dbReference type="PROSITE" id="PS50109"/>
    </source>
</evidence>
<feature type="region of interest" description="Disordered" evidence="15">
    <location>
        <begin position="575"/>
        <end position="599"/>
    </location>
</feature>
<gene>
    <name evidence="19" type="ORF">GGQ55_000876</name>
</gene>
<feature type="compositionally biased region" description="Low complexity" evidence="15">
    <location>
        <begin position="28"/>
        <end position="38"/>
    </location>
</feature>
<dbReference type="GO" id="GO:0000155">
    <property type="term" value="F:phosphorelay sensor kinase activity"/>
    <property type="evidence" value="ECO:0007669"/>
    <property type="project" value="InterPro"/>
</dbReference>
<evidence type="ECO:0000256" key="8">
    <source>
        <dbReference type="ARBA" id="ARBA00022741"/>
    </source>
</evidence>
<keyword evidence="11 16" id="KW-1133">Transmembrane helix</keyword>
<comment type="subcellular location">
    <subcellularLocation>
        <location evidence="2">Cell membrane</location>
        <topology evidence="2">Multi-pass membrane protein</topology>
    </subcellularLocation>
</comment>
<proteinExistence type="predicted"/>
<keyword evidence="7 16" id="KW-0812">Transmembrane</keyword>
<dbReference type="InterPro" id="IPR036097">
    <property type="entry name" value="HisK_dim/P_sf"/>
</dbReference>
<evidence type="ECO:0000256" key="3">
    <source>
        <dbReference type="ARBA" id="ARBA00012438"/>
    </source>
</evidence>
<dbReference type="GO" id="GO:0005524">
    <property type="term" value="F:ATP binding"/>
    <property type="evidence" value="ECO:0007669"/>
    <property type="project" value="UniProtKB-KW"/>
</dbReference>
<dbReference type="SMART" id="SM00388">
    <property type="entry name" value="HisKA"/>
    <property type="match status" value="1"/>
</dbReference>
<feature type="region of interest" description="Disordered" evidence="15">
    <location>
        <begin position="1"/>
        <end position="66"/>
    </location>
</feature>
<evidence type="ECO:0000256" key="16">
    <source>
        <dbReference type="SAM" id="Phobius"/>
    </source>
</evidence>
<evidence type="ECO:0000259" key="18">
    <source>
        <dbReference type="PROSITE" id="PS50885"/>
    </source>
</evidence>
<dbReference type="InterPro" id="IPR003660">
    <property type="entry name" value="HAMP_dom"/>
</dbReference>
<feature type="domain" description="Histidine kinase" evidence="17">
    <location>
        <begin position="353"/>
        <end position="570"/>
    </location>
</feature>
<evidence type="ECO:0000256" key="13">
    <source>
        <dbReference type="ARBA" id="ARBA00023136"/>
    </source>
</evidence>
<feature type="transmembrane region" description="Helical" evidence="16">
    <location>
        <begin position="90"/>
        <end position="110"/>
    </location>
</feature>
<keyword evidence="20" id="KW-1185">Reference proteome</keyword>
<sequence length="599" mass="63702">MSSVHDGRTTTAESSTGTLDSDPEAPARPRIAPIAPAADEPEGPPEPLLPRIGREASRSAAETGRRASDLVRRLSARVVRSWRSSLQVRIGAITMAVAGTVVIIVSIVLFSQIRDQLLSVKRQAAIGQAQAGVDYAQTQVAGIAAGDAASVRSTLNRTVQQLKARAGAAGDFDVVMVYGTGGTERTGTSRGSVWPAVPDDLRAEVESGGQFYRYAMVPDETGTEQPTLLIGLAVPGDAGSTERIALYYAFPLDQEAESLSLIRSTVIYSGTALTLIVVGIGVLVTRLVVDPVRRAAGTAQRLAEGQLEERMLVRGEDDLARLATSFNAMADSLQRQITQLEGLSQLQQRFTSDVSHELRTPLTTVQMAADVLYESRGDFSAQVSRSAELLRAELDRFEGLLTDLLEISRYDAGAAVLEAEATDLGALIGRVVDGMTPLAEMHDTRLVVRAPAGEIIADVDARRVERILRNLVGNAIEHGAGQPVEITLASNPTAAAVTVRDFGVGLSPAEAQHVFDRFWRADPSRVRTVGGSGLGLSISLEDARLHGGWLQVWGQQGAGAQFRLTLPLTAGGELTSSPLPLRPTIVRRPGSPTAPEARP</sequence>
<dbReference type="SUPFAM" id="SSF47384">
    <property type="entry name" value="Homodimeric domain of signal transducing histidine kinase"/>
    <property type="match status" value="1"/>
</dbReference>
<dbReference type="InterPro" id="IPR005467">
    <property type="entry name" value="His_kinase_dom"/>
</dbReference>
<dbReference type="Gene3D" id="6.10.340.10">
    <property type="match status" value="1"/>
</dbReference>
<keyword evidence="10" id="KW-0067">ATP-binding</keyword>
<dbReference type="GO" id="GO:0005886">
    <property type="term" value="C:plasma membrane"/>
    <property type="evidence" value="ECO:0007669"/>
    <property type="project" value="UniProtKB-SubCell"/>
</dbReference>
<dbReference type="InterPro" id="IPR036890">
    <property type="entry name" value="HATPase_C_sf"/>
</dbReference>
<evidence type="ECO:0000256" key="14">
    <source>
        <dbReference type="ARBA" id="ARBA00035305"/>
    </source>
</evidence>
<feature type="domain" description="HAMP" evidence="18">
    <location>
        <begin position="286"/>
        <end position="338"/>
    </location>
</feature>
<dbReference type="Pfam" id="PF02518">
    <property type="entry name" value="HATPase_c"/>
    <property type="match status" value="1"/>
</dbReference>
<evidence type="ECO:0000256" key="10">
    <source>
        <dbReference type="ARBA" id="ARBA00022840"/>
    </source>
</evidence>
<dbReference type="Pfam" id="PF00672">
    <property type="entry name" value="HAMP"/>
    <property type="match status" value="1"/>
</dbReference>
<name>A0A853CE15_9ACTN</name>
<reference evidence="19 20" key="1">
    <citation type="submission" date="2020-07" db="EMBL/GenBank/DDBJ databases">
        <title>Sequencing the genomes of 1000 actinobacteria strains.</title>
        <authorList>
            <person name="Klenk H.-P."/>
        </authorList>
    </citation>
    <scope>NUCLEOTIDE SEQUENCE [LARGE SCALE GENOMIC DNA]</scope>
    <source>
        <strain evidence="19 20">DSM 104001</strain>
    </source>
</reference>
<evidence type="ECO:0000256" key="7">
    <source>
        <dbReference type="ARBA" id="ARBA00022692"/>
    </source>
</evidence>
<evidence type="ECO:0000256" key="6">
    <source>
        <dbReference type="ARBA" id="ARBA00022679"/>
    </source>
</evidence>
<dbReference type="CDD" id="cd00082">
    <property type="entry name" value="HisKA"/>
    <property type="match status" value="1"/>
</dbReference>
<dbReference type="CDD" id="cd00075">
    <property type="entry name" value="HATPase"/>
    <property type="match status" value="1"/>
</dbReference>
<dbReference type="RefSeq" id="WP_366488729.1">
    <property type="nucleotide sequence ID" value="NZ_JACBZT010000001.1"/>
</dbReference>
<dbReference type="PANTHER" id="PTHR43547:SF2">
    <property type="entry name" value="HYBRID SIGNAL TRANSDUCTION HISTIDINE KINASE C"/>
    <property type="match status" value="1"/>
</dbReference>
<protein>
    <recommendedName>
        <fullName evidence="14">Sensor histidine kinase MtrB</fullName>
        <ecNumber evidence="3">2.7.13.3</ecNumber>
    </recommendedName>
</protein>
<evidence type="ECO:0000256" key="1">
    <source>
        <dbReference type="ARBA" id="ARBA00000085"/>
    </source>
</evidence>
<keyword evidence="9 19" id="KW-0418">Kinase</keyword>
<keyword evidence="8" id="KW-0547">Nucleotide-binding</keyword>
<evidence type="ECO:0000256" key="2">
    <source>
        <dbReference type="ARBA" id="ARBA00004651"/>
    </source>
</evidence>
<dbReference type="Gene3D" id="1.10.287.130">
    <property type="match status" value="1"/>
</dbReference>
<dbReference type="SMART" id="SM00304">
    <property type="entry name" value="HAMP"/>
    <property type="match status" value="1"/>
</dbReference>
<organism evidence="19 20">
    <name type="scientific">Petropleomorpha daqingensis</name>
    <dbReference type="NCBI Taxonomy" id="2026353"/>
    <lineage>
        <taxon>Bacteria</taxon>
        <taxon>Bacillati</taxon>
        <taxon>Actinomycetota</taxon>
        <taxon>Actinomycetes</taxon>
        <taxon>Geodermatophilales</taxon>
        <taxon>Geodermatophilaceae</taxon>
        <taxon>Petropleomorpha</taxon>
    </lineage>
</organism>
<dbReference type="EC" id="2.7.13.3" evidence="3"/>